<evidence type="ECO:0000313" key="1">
    <source>
        <dbReference type="EMBL" id="BBN67734.1"/>
    </source>
</evidence>
<gene>
    <name evidence="1" type="ORF">Prudu_167S000600</name>
</gene>
<name>A0A5H2XKD1_PRUDU</name>
<organism evidence="1">
    <name type="scientific">Prunus dulcis</name>
    <name type="common">Almond</name>
    <name type="synonym">Amygdalus dulcis</name>
    <dbReference type="NCBI Taxonomy" id="3755"/>
    <lineage>
        <taxon>Eukaryota</taxon>
        <taxon>Viridiplantae</taxon>
        <taxon>Streptophyta</taxon>
        <taxon>Embryophyta</taxon>
        <taxon>Tracheophyta</taxon>
        <taxon>Spermatophyta</taxon>
        <taxon>Magnoliopsida</taxon>
        <taxon>eudicotyledons</taxon>
        <taxon>Gunneridae</taxon>
        <taxon>Pentapetalae</taxon>
        <taxon>rosids</taxon>
        <taxon>fabids</taxon>
        <taxon>Rosales</taxon>
        <taxon>Rosaceae</taxon>
        <taxon>Amygdaloideae</taxon>
        <taxon>Amygdaleae</taxon>
        <taxon>Prunus</taxon>
    </lineage>
</organism>
<dbReference type="EMBL" id="AP020504">
    <property type="protein sequence ID" value="BBN67734.1"/>
    <property type="molecule type" value="Genomic_DNA"/>
</dbReference>
<accession>A0A5H2XKD1</accession>
<reference evidence="1" key="1">
    <citation type="journal article" date="2019" name="Science">
        <title>Mutation of a bHLH transcription factor allowed almond domestication.</title>
        <authorList>
            <person name="Sanchez-Perez R."/>
            <person name="Pavan S."/>
            <person name="Mazzeo R."/>
            <person name="Moldovan C."/>
            <person name="Aiese Cigliano R."/>
            <person name="Del Cueto J."/>
            <person name="Ricciardi F."/>
            <person name="Lotti C."/>
            <person name="Ricciardi L."/>
            <person name="Dicenta F."/>
            <person name="Lopez-Marques R.L."/>
            <person name="Lindberg Moller B."/>
        </authorList>
    </citation>
    <scope>NUCLEOTIDE SEQUENCE</scope>
</reference>
<sequence length="67" mass="7843">MSVPVLAGVHYQLVAKTVKKHLEFQAEMEERMMVTVNLKSYSSSSAWSSAMKRSWRYAYFHFLVKKL</sequence>
<proteinExistence type="predicted"/>
<protein>
    <submittedName>
        <fullName evidence="1">Uncharacterized protein</fullName>
    </submittedName>
</protein>
<dbReference type="AlphaFoldDB" id="A0A5H2XKD1"/>